<evidence type="ECO:0000259" key="2">
    <source>
        <dbReference type="Pfam" id="PF26604"/>
    </source>
</evidence>
<keyword evidence="4" id="KW-1185">Reference proteome</keyword>
<accession>A0A5B8UAD6</accession>
<feature type="transmembrane region" description="Helical" evidence="1">
    <location>
        <begin position="6"/>
        <end position="26"/>
    </location>
</feature>
<reference evidence="3 4" key="1">
    <citation type="journal article" date="2018" name="J. Microbiol.">
        <title>Baekduia soli gen. nov., sp. nov., a novel bacterium isolated from the soil of Baekdu Mountain and proposal of a novel family name, Baekduiaceae fam. nov.</title>
        <authorList>
            <person name="An D.S."/>
            <person name="Siddiqi M.Z."/>
            <person name="Kim K.H."/>
            <person name="Yu H.S."/>
            <person name="Im W.T."/>
        </authorList>
    </citation>
    <scope>NUCLEOTIDE SEQUENCE [LARGE SCALE GENOMIC DNA]</scope>
    <source>
        <strain evidence="3 4">BR7-21</strain>
    </source>
</reference>
<dbReference type="EMBL" id="CP042430">
    <property type="protein sequence ID" value="QEC50153.1"/>
    <property type="molecule type" value="Genomic_DNA"/>
</dbReference>
<proteinExistence type="predicted"/>
<keyword evidence="1" id="KW-0812">Transmembrane</keyword>
<keyword evidence="1" id="KW-1133">Transmembrane helix</keyword>
<dbReference type="InterPro" id="IPR058058">
    <property type="entry name" value="CBU_0592-like"/>
</dbReference>
<evidence type="ECO:0000256" key="1">
    <source>
        <dbReference type="SAM" id="Phobius"/>
    </source>
</evidence>
<evidence type="ECO:0000313" key="4">
    <source>
        <dbReference type="Proteomes" id="UP000321805"/>
    </source>
</evidence>
<evidence type="ECO:0000313" key="3">
    <source>
        <dbReference type="EMBL" id="QEC50153.1"/>
    </source>
</evidence>
<sequence>MSLAQLLQVVGAVVVLVPFAGSQLCRMRADGQAYLWLNVLGSGLLAALALADRQWGFLLLEACWGLVAARGLVRPRAA</sequence>
<dbReference type="Pfam" id="PF26604">
    <property type="entry name" value="CBU_0592"/>
    <property type="match status" value="1"/>
</dbReference>
<dbReference type="AlphaFoldDB" id="A0A5B8UAD6"/>
<name>A0A5B8UAD6_9ACTN</name>
<gene>
    <name evidence="3" type="ORF">FSW04_22965</name>
</gene>
<dbReference type="Proteomes" id="UP000321805">
    <property type="component" value="Chromosome"/>
</dbReference>
<feature type="domain" description="CBU-0592-like" evidence="2">
    <location>
        <begin position="5"/>
        <end position="74"/>
    </location>
</feature>
<dbReference type="RefSeq" id="WP_146922516.1">
    <property type="nucleotide sequence ID" value="NZ_CP042430.1"/>
</dbReference>
<feature type="transmembrane region" description="Helical" evidence="1">
    <location>
        <begin position="33"/>
        <end position="51"/>
    </location>
</feature>
<protein>
    <recommendedName>
        <fullName evidence="2">CBU-0592-like domain-containing protein</fullName>
    </recommendedName>
</protein>
<keyword evidence="1" id="KW-0472">Membrane</keyword>
<organism evidence="3 4">
    <name type="scientific">Baekduia soli</name>
    <dbReference type="NCBI Taxonomy" id="496014"/>
    <lineage>
        <taxon>Bacteria</taxon>
        <taxon>Bacillati</taxon>
        <taxon>Actinomycetota</taxon>
        <taxon>Thermoleophilia</taxon>
        <taxon>Solirubrobacterales</taxon>
        <taxon>Baekduiaceae</taxon>
        <taxon>Baekduia</taxon>
    </lineage>
</organism>
<dbReference type="NCBIfam" id="NF047864">
    <property type="entry name" value="CBU_0592_membra"/>
    <property type="match status" value="1"/>
</dbReference>
<dbReference type="KEGG" id="bsol:FSW04_22965"/>